<dbReference type="EMBL" id="GDID01000476">
    <property type="protein sequence ID" value="JAP96130.1"/>
    <property type="molecule type" value="Transcribed_RNA"/>
</dbReference>
<protein>
    <submittedName>
        <fullName evidence="5">5'-nucleotidase SurE</fullName>
    </submittedName>
</protein>
<proteinExistence type="inferred from homology"/>
<feature type="non-terminal residue" evidence="5">
    <location>
        <position position="1"/>
    </location>
</feature>
<name>A0A146KHA0_9EUKA</name>
<evidence type="ECO:0000256" key="3">
    <source>
        <dbReference type="ARBA" id="ARBA00022801"/>
    </source>
</evidence>
<evidence type="ECO:0000256" key="2">
    <source>
        <dbReference type="ARBA" id="ARBA00022723"/>
    </source>
</evidence>
<sequence length="240" mass="26123">NDDGYDAPGLQYLLKLLSTNNKVFILAPESHMSGCGTSLSVNSHIYYRPYPLTNGDGFVFRGTPCDCVKIGLSLLDFKPDLCISGINQGCNCGFDINYSGTLGAAKEAHFAGIPSIAISNLDFQEEQSSMSRFDQWIFKIVNNVNKAGLLQFNVILNVNLPKGEVKGVKVTTAANDLMFEVKPICENGVAKYSKYAKTEKVAEEGTDFWAISQGYASLTLLHLGDAQVDVMQVIGIDSEK</sequence>
<dbReference type="PANTHER" id="PTHR30457">
    <property type="entry name" value="5'-NUCLEOTIDASE SURE"/>
    <property type="match status" value="1"/>
</dbReference>
<accession>A0A146KHA0</accession>
<dbReference type="InterPro" id="IPR030048">
    <property type="entry name" value="SurE"/>
</dbReference>
<dbReference type="SUPFAM" id="SSF64167">
    <property type="entry name" value="SurE-like"/>
    <property type="match status" value="1"/>
</dbReference>
<dbReference type="Gene3D" id="3.40.1210.10">
    <property type="entry name" value="Survival protein SurE-like phosphatase/nucleotidase"/>
    <property type="match status" value="1"/>
</dbReference>
<dbReference type="PANTHER" id="PTHR30457:SF0">
    <property type="entry name" value="PHOSPHATASE, PUTATIVE (AFU_ORTHOLOGUE AFUA_4G01070)-RELATED"/>
    <property type="match status" value="1"/>
</dbReference>
<evidence type="ECO:0000259" key="4">
    <source>
        <dbReference type="Pfam" id="PF01975"/>
    </source>
</evidence>
<feature type="domain" description="Survival protein SurE-like phosphatase/nucleotidase" evidence="4">
    <location>
        <begin position="1"/>
        <end position="175"/>
    </location>
</feature>
<keyword evidence="3" id="KW-0378">Hydrolase</keyword>
<dbReference type="Pfam" id="PF01975">
    <property type="entry name" value="SurE"/>
    <property type="match status" value="1"/>
</dbReference>
<keyword evidence="2" id="KW-0479">Metal-binding</keyword>
<gene>
    <name evidence="5" type="ORF">TPC1_10637</name>
</gene>
<dbReference type="GO" id="GO:0008252">
    <property type="term" value="F:nucleotidase activity"/>
    <property type="evidence" value="ECO:0007669"/>
    <property type="project" value="InterPro"/>
</dbReference>
<dbReference type="GO" id="GO:0046872">
    <property type="term" value="F:metal ion binding"/>
    <property type="evidence" value="ECO:0007669"/>
    <property type="project" value="UniProtKB-KW"/>
</dbReference>
<dbReference type="AlphaFoldDB" id="A0A146KHA0"/>
<dbReference type="NCBIfam" id="TIGR00087">
    <property type="entry name" value="surE"/>
    <property type="match status" value="1"/>
</dbReference>
<dbReference type="InterPro" id="IPR036523">
    <property type="entry name" value="SurE-like_sf"/>
</dbReference>
<organism evidence="5">
    <name type="scientific">Trepomonas sp. PC1</name>
    <dbReference type="NCBI Taxonomy" id="1076344"/>
    <lineage>
        <taxon>Eukaryota</taxon>
        <taxon>Metamonada</taxon>
        <taxon>Diplomonadida</taxon>
        <taxon>Hexamitidae</taxon>
        <taxon>Hexamitinae</taxon>
        <taxon>Trepomonas</taxon>
    </lineage>
</organism>
<reference evidence="5" key="1">
    <citation type="submission" date="2015-07" db="EMBL/GenBank/DDBJ databases">
        <title>Adaptation to a free-living lifestyle via gene acquisitions in the diplomonad Trepomonas sp. PC1.</title>
        <authorList>
            <person name="Xu F."/>
            <person name="Jerlstrom-Hultqvist J."/>
            <person name="Kolisko M."/>
            <person name="Simpson A.G.B."/>
            <person name="Roger A.J."/>
            <person name="Svard S.G."/>
            <person name="Andersson J.O."/>
        </authorList>
    </citation>
    <scope>NUCLEOTIDE SEQUENCE</scope>
    <source>
        <strain evidence="5">PC1</strain>
    </source>
</reference>
<comment type="similarity">
    <text evidence="1">Belongs to the SurE nucleotidase family.</text>
</comment>
<evidence type="ECO:0000256" key="1">
    <source>
        <dbReference type="ARBA" id="ARBA00011062"/>
    </source>
</evidence>
<dbReference type="InterPro" id="IPR002828">
    <property type="entry name" value="SurE-like_Pase/nucleotidase"/>
</dbReference>
<evidence type="ECO:0000313" key="5">
    <source>
        <dbReference type="EMBL" id="JAP96130.1"/>
    </source>
</evidence>